<evidence type="ECO:0000259" key="2">
    <source>
        <dbReference type="Pfam" id="PF07859"/>
    </source>
</evidence>
<name>A0A7Z2V7Q1_XANCA</name>
<evidence type="ECO:0000256" key="1">
    <source>
        <dbReference type="ARBA" id="ARBA00022801"/>
    </source>
</evidence>
<accession>A0A7Z2V7Q1</accession>
<evidence type="ECO:0000313" key="4">
    <source>
        <dbReference type="Proteomes" id="UP000503498"/>
    </source>
</evidence>
<dbReference type="SUPFAM" id="SSF53474">
    <property type="entry name" value="alpha/beta-Hydrolases"/>
    <property type="match status" value="1"/>
</dbReference>
<protein>
    <submittedName>
        <fullName evidence="3">Alpha/beta hydrolase</fullName>
    </submittedName>
</protein>
<dbReference type="RefSeq" id="WP_168968492.1">
    <property type="nucleotide sequence ID" value="NZ_CP051651.1"/>
</dbReference>
<gene>
    <name evidence="3" type="ORF">HG421_01165</name>
</gene>
<reference evidence="3 4" key="1">
    <citation type="submission" date="2020-04" db="EMBL/GenBank/DDBJ databases">
        <title>Genome-Wide Identification of 5-Methylcytosine Sites in Bacterial Genomes By High-Throughput Sequencing of MspJI Restriction Fragments.</title>
        <authorList>
            <person name="Wu V."/>
        </authorList>
    </citation>
    <scope>NUCLEOTIDE SEQUENCE [LARGE SCALE GENOMIC DNA]</scope>
    <source>
        <strain evidence="3 4">NEB122</strain>
    </source>
</reference>
<dbReference type="Pfam" id="PF07859">
    <property type="entry name" value="Abhydrolase_3"/>
    <property type="match status" value="1"/>
</dbReference>
<dbReference type="GO" id="GO:0016787">
    <property type="term" value="F:hydrolase activity"/>
    <property type="evidence" value="ECO:0007669"/>
    <property type="project" value="UniProtKB-KW"/>
</dbReference>
<organism evidence="3 4">
    <name type="scientific">Xanthomonas campestris pv. badrii</name>
    <dbReference type="NCBI Taxonomy" id="149696"/>
    <lineage>
        <taxon>Bacteria</taxon>
        <taxon>Pseudomonadati</taxon>
        <taxon>Pseudomonadota</taxon>
        <taxon>Gammaproteobacteria</taxon>
        <taxon>Lysobacterales</taxon>
        <taxon>Lysobacteraceae</taxon>
        <taxon>Xanthomonas</taxon>
    </lineage>
</organism>
<dbReference type="PANTHER" id="PTHR48081">
    <property type="entry name" value="AB HYDROLASE SUPERFAMILY PROTEIN C4A8.06C"/>
    <property type="match status" value="1"/>
</dbReference>
<dbReference type="AlphaFoldDB" id="A0A7Z2V7Q1"/>
<feature type="domain" description="Alpha/beta hydrolase fold-3" evidence="2">
    <location>
        <begin position="78"/>
        <end position="289"/>
    </location>
</feature>
<dbReference type="InterPro" id="IPR050300">
    <property type="entry name" value="GDXG_lipolytic_enzyme"/>
</dbReference>
<keyword evidence="1 3" id="KW-0378">Hydrolase</keyword>
<evidence type="ECO:0000313" key="3">
    <source>
        <dbReference type="EMBL" id="QJD66470.1"/>
    </source>
</evidence>
<dbReference type="InterPro" id="IPR013094">
    <property type="entry name" value="AB_hydrolase_3"/>
</dbReference>
<sequence length="314" mass="33451">MTSTLHLVSPEAREIASSFPRFVPDLDAPQAFRDMLASLNPLEAVAHTEHRIPSLTGAPAVRVLMYRPEGVSGPLPALLYIHGGGFVAGSPDMMSGASWRLAQRLGVAVVAVQYRLAPETPFPGPVEDCHAALAWLFNQAEALGVDPRRIAIYGQSAGGGLAAATALLARERGEHALAAQFLLYPMLDPRTGTPDAPVDNASTGQFLWTREANRKGWTAMRGTQPIAPERLGHFGPALADNLAGLPPTFMAVGSVDLFLEEDVAYALRLSRAGVAIDLQVYAGGVHGFEALPGANTEAYWQAFDAAARRWLLPA</sequence>
<reference evidence="3 4" key="2">
    <citation type="submission" date="2020-04" db="EMBL/GenBank/DDBJ databases">
        <authorList>
            <person name="Fomenkov A."/>
            <person name="Anton B.P."/>
            <person name="Roberts R.J."/>
        </authorList>
    </citation>
    <scope>NUCLEOTIDE SEQUENCE [LARGE SCALE GENOMIC DNA]</scope>
    <source>
        <strain evidence="3 4">NEB122</strain>
    </source>
</reference>
<dbReference type="InterPro" id="IPR029058">
    <property type="entry name" value="AB_hydrolase_fold"/>
</dbReference>
<dbReference type="EMBL" id="CP051651">
    <property type="protein sequence ID" value="QJD66470.1"/>
    <property type="molecule type" value="Genomic_DNA"/>
</dbReference>
<dbReference type="Proteomes" id="UP000503498">
    <property type="component" value="Chromosome"/>
</dbReference>
<proteinExistence type="predicted"/>
<dbReference type="PANTHER" id="PTHR48081:SF8">
    <property type="entry name" value="ALPHA_BETA HYDROLASE FOLD-3 DOMAIN-CONTAINING PROTEIN-RELATED"/>
    <property type="match status" value="1"/>
</dbReference>
<dbReference type="Gene3D" id="3.40.50.1820">
    <property type="entry name" value="alpha/beta hydrolase"/>
    <property type="match status" value="1"/>
</dbReference>